<dbReference type="AlphaFoldDB" id="A0A7C4ESZ6"/>
<protein>
    <submittedName>
        <fullName evidence="1">Uncharacterized protein</fullName>
    </submittedName>
</protein>
<dbReference type="EMBL" id="DTGT01000307">
    <property type="protein sequence ID" value="HGH61549.1"/>
    <property type="molecule type" value="Genomic_DNA"/>
</dbReference>
<gene>
    <name evidence="1" type="ORF">ENV54_09655</name>
</gene>
<comment type="caution">
    <text evidence="1">The sequence shown here is derived from an EMBL/GenBank/DDBJ whole genome shotgun (WGS) entry which is preliminary data.</text>
</comment>
<name>A0A7C4ESZ6_9BACT</name>
<sequence>MDTNQEQWLEKNAVTCSVFRGRWSVKHCLRIYGDIKDLRIRMATRAHGRVIHYQSSYNPCEHCQNLIRYLEQCPEDACSVAGHERECFGKVCAS</sequence>
<accession>A0A7C4ESZ6</accession>
<organism evidence="1">
    <name type="scientific">Desulfomonile tiedjei</name>
    <dbReference type="NCBI Taxonomy" id="2358"/>
    <lineage>
        <taxon>Bacteria</taxon>
        <taxon>Pseudomonadati</taxon>
        <taxon>Thermodesulfobacteriota</taxon>
        <taxon>Desulfomonilia</taxon>
        <taxon>Desulfomonilales</taxon>
        <taxon>Desulfomonilaceae</taxon>
        <taxon>Desulfomonile</taxon>
    </lineage>
</organism>
<evidence type="ECO:0000313" key="1">
    <source>
        <dbReference type="EMBL" id="HGH61549.1"/>
    </source>
</evidence>
<reference evidence="1" key="1">
    <citation type="journal article" date="2020" name="mSystems">
        <title>Genome- and Community-Level Interaction Insights into Carbon Utilization and Element Cycling Functions of Hydrothermarchaeota in Hydrothermal Sediment.</title>
        <authorList>
            <person name="Zhou Z."/>
            <person name="Liu Y."/>
            <person name="Xu W."/>
            <person name="Pan J."/>
            <person name="Luo Z.H."/>
            <person name="Li M."/>
        </authorList>
    </citation>
    <scope>NUCLEOTIDE SEQUENCE [LARGE SCALE GENOMIC DNA]</scope>
    <source>
        <strain evidence="1">SpSt-769</strain>
    </source>
</reference>
<proteinExistence type="predicted"/>